<proteinExistence type="predicted"/>
<name>A0A385L0U7_ACILW</name>
<reference evidence="1" key="1">
    <citation type="submission" date="2018-09" db="EMBL/GenBank/DDBJ databases">
        <title>Resistance of ancient and modern Acinetobacter lwoffii strains to heavy metals and arsenic revealed by genome analysis.</title>
        <authorList>
            <person name="Mindlin S."/>
            <person name="Petrenko A."/>
            <person name="Kurakov A."/>
            <person name="Beletsky A."/>
            <person name="Mardanov A."/>
            <person name="Petrova M."/>
        </authorList>
    </citation>
    <scope>NUCLEOTIDE SEQUENCE</scope>
    <source>
        <strain evidence="1">ED9-5a</strain>
        <plasmid evidence="1">pALWED3.3</plasmid>
    </source>
</reference>
<dbReference type="EMBL" id="CP032288">
    <property type="protein sequence ID" value="AYA01222.1"/>
    <property type="molecule type" value="Genomic_DNA"/>
</dbReference>
<sequence length="162" mass="18518">MTIMYIKKLEELDSSFNNFNTYNEVFVCSNRLINTKHILKSSEGWTPLVIRKSLDGKPILWLSVAIVEDNKRTGYIEVVQENRVVFDRKDLDFKATEFGFIIKIDSTTICEAGDVEENSIEIFKLDLRPLGLNIYGDHNILNIGTNKMSRNTSSNSEAMFGI</sequence>
<dbReference type="AlphaFoldDB" id="A0A385L0U7"/>
<keyword evidence="1" id="KW-0614">Plasmid</keyword>
<geneLocation type="plasmid" evidence="1">
    <name>pALWED3.3</name>
</geneLocation>
<evidence type="ECO:0000313" key="1">
    <source>
        <dbReference type="EMBL" id="AYA01222.1"/>
    </source>
</evidence>
<organism evidence="1">
    <name type="scientific">Acinetobacter lwoffii</name>
    <dbReference type="NCBI Taxonomy" id="28090"/>
    <lineage>
        <taxon>Bacteria</taxon>
        <taxon>Pseudomonadati</taxon>
        <taxon>Pseudomonadota</taxon>
        <taxon>Gammaproteobacteria</taxon>
        <taxon>Moraxellales</taxon>
        <taxon>Moraxellaceae</taxon>
        <taxon>Acinetobacter</taxon>
    </lineage>
</organism>
<protein>
    <submittedName>
        <fullName evidence="1">Uncharacterized protein</fullName>
    </submittedName>
</protein>
<dbReference type="RefSeq" id="WP_228710157.1">
    <property type="nucleotide sequence ID" value="NZ_CP032288.1"/>
</dbReference>
<gene>
    <name evidence="1" type="ORF">ABALW_B0006</name>
</gene>
<accession>A0A385L0U7</accession>